<feature type="compositionally biased region" description="Basic residues" evidence="1">
    <location>
        <begin position="136"/>
        <end position="150"/>
    </location>
</feature>
<organism evidence="2 3">
    <name type="scientific">Dreissena polymorpha</name>
    <name type="common">Zebra mussel</name>
    <name type="synonym">Mytilus polymorpha</name>
    <dbReference type="NCBI Taxonomy" id="45954"/>
    <lineage>
        <taxon>Eukaryota</taxon>
        <taxon>Metazoa</taxon>
        <taxon>Spiralia</taxon>
        <taxon>Lophotrochozoa</taxon>
        <taxon>Mollusca</taxon>
        <taxon>Bivalvia</taxon>
        <taxon>Autobranchia</taxon>
        <taxon>Heteroconchia</taxon>
        <taxon>Euheterodonta</taxon>
        <taxon>Imparidentia</taxon>
        <taxon>Neoheterodontei</taxon>
        <taxon>Myida</taxon>
        <taxon>Dreissenoidea</taxon>
        <taxon>Dreissenidae</taxon>
        <taxon>Dreissena</taxon>
    </lineage>
</organism>
<dbReference type="EMBL" id="JAIWYP010000004">
    <property type="protein sequence ID" value="KAH3843287.1"/>
    <property type="molecule type" value="Genomic_DNA"/>
</dbReference>
<name>A0A9D4QUL3_DREPO</name>
<reference evidence="2" key="2">
    <citation type="submission" date="2020-11" db="EMBL/GenBank/DDBJ databases">
        <authorList>
            <person name="McCartney M.A."/>
            <person name="Auch B."/>
            <person name="Kono T."/>
            <person name="Mallez S."/>
            <person name="Becker A."/>
            <person name="Gohl D.M."/>
            <person name="Silverstein K.A.T."/>
            <person name="Koren S."/>
            <person name="Bechman K.B."/>
            <person name="Herman A."/>
            <person name="Abrahante J.E."/>
            <person name="Garbe J."/>
        </authorList>
    </citation>
    <scope>NUCLEOTIDE SEQUENCE</scope>
    <source>
        <strain evidence="2">Duluth1</strain>
        <tissue evidence="2">Whole animal</tissue>
    </source>
</reference>
<proteinExistence type="predicted"/>
<feature type="region of interest" description="Disordered" evidence="1">
    <location>
        <begin position="136"/>
        <end position="164"/>
    </location>
</feature>
<dbReference type="AlphaFoldDB" id="A0A9D4QUL3"/>
<dbReference type="Proteomes" id="UP000828390">
    <property type="component" value="Unassembled WGS sequence"/>
</dbReference>
<feature type="region of interest" description="Disordered" evidence="1">
    <location>
        <begin position="1"/>
        <end position="22"/>
    </location>
</feature>
<evidence type="ECO:0000313" key="3">
    <source>
        <dbReference type="Proteomes" id="UP000828390"/>
    </source>
</evidence>
<gene>
    <name evidence="2" type="ORF">DPMN_116800</name>
</gene>
<protein>
    <submittedName>
        <fullName evidence="2">Uncharacterized protein</fullName>
    </submittedName>
</protein>
<evidence type="ECO:0000313" key="2">
    <source>
        <dbReference type="EMBL" id="KAH3843287.1"/>
    </source>
</evidence>
<keyword evidence="3" id="KW-1185">Reference proteome</keyword>
<evidence type="ECO:0000256" key="1">
    <source>
        <dbReference type="SAM" id="MobiDB-lite"/>
    </source>
</evidence>
<sequence>MLPDSKPGGEKPMFNHKYERQLPTRVDNTLSAKEIDAPISNGHVAAIREKESLSLKSVRLPPLSSKPPTGHLQVGNKLKLKKLGQLRKASARGLRPKTPQERIMTPDLLSTADFGYILPQFCYDVEMAIEADFKARKKSKRLKTKRRKSARRELPLNTTDAGPE</sequence>
<accession>A0A9D4QUL3</accession>
<reference evidence="2" key="1">
    <citation type="journal article" date="2019" name="bioRxiv">
        <title>The Genome of the Zebra Mussel, Dreissena polymorpha: A Resource for Invasive Species Research.</title>
        <authorList>
            <person name="McCartney M.A."/>
            <person name="Auch B."/>
            <person name="Kono T."/>
            <person name="Mallez S."/>
            <person name="Zhang Y."/>
            <person name="Obille A."/>
            <person name="Becker A."/>
            <person name="Abrahante J.E."/>
            <person name="Garbe J."/>
            <person name="Badalamenti J.P."/>
            <person name="Herman A."/>
            <person name="Mangelson H."/>
            <person name="Liachko I."/>
            <person name="Sullivan S."/>
            <person name="Sone E.D."/>
            <person name="Koren S."/>
            <person name="Silverstein K.A.T."/>
            <person name="Beckman K.B."/>
            <person name="Gohl D.M."/>
        </authorList>
    </citation>
    <scope>NUCLEOTIDE SEQUENCE</scope>
    <source>
        <strain evidence="2">Duluth1</strain>
        <tissue evidence="2">Whole animal</tissue>
    </source>
</reference>
<comment type="caution">
    <text evidence="2">The sequence shown here is derived from an EMBL/GenBank/DDBJ whole genome shotgun (WGS) entry which is preliminary data.</text>
</comment>